<name>A0A1V1FNP0_ORYRU</name>
<dbReference type="Pfam" id="PF05678">
    <property type="entry name" value="VQ"/>
    <property type="match status" value="1"/>
</dbReference>
<feature type="domain" description="VQ" evidence="2">
    <location>
        <begin position="35"/>
        <end position="56"/>
    </location>
</feature>
<evidence type="ECO:0000313" key="3">
    <source>
        <dbReference type="EMBL" id="BAU59156.1"/>
    </source>
</evidence>
<protein>
    <recommendedName>
        <fullName evidence="2">VQ domain-containing protein</fullName>
    </recommendedName>
</protein>
<dbReference type="PANTHER" id="PTHR34777">
    <property type="entry name" value="VQ MOTIF-CONTAINING PROTEIN 10"/>
    <property type="match status" value="1"/>
</dbReference>
<dbReference type="EMBL" id="AP011457">
    <property type="protein sequence ID" value="BAU59156.1"/>
    <property type="molecule type" value="Genomic_DNA"/>
</dbReference>
<sequence length="92" mass="9219">MGIRPDQGGGELGAAAATRKRRREEVKVTHIVTARVSADEASFRDVVQRLTGKDSAAVRAAAVAGAAGNGLLLVGGDAAGKWPLPPTSGAAS</sequence>
<reference evidence="3" key="1">
    <citation type="submission" date="2009-05" db="EMBL/GenBank/DDBJ databases">
        <title>Oryza sativa Japonica Group genomic DNA, chromosome 6, BAC clone:KMK0024M20, cultivar:Khau Mac Kho.</title>
        <authorList>
            <person name="Matsumoto T."/>
            <person name="Wu J."/>
            <person name="Kanamori H."/>
        </authorList>
    </citation>
    <scope>NUCLEOTIDE SEQUENCE</scope>
    <source>
        <strain evidence="3">W0106</strain>
    </source>
</reference>
<dbReference type="InterPro" id="IPR039608">
    <property type="entry name" value="VQ_1/10"/>
</dbReference>
<dbReference type="InterPro" id="IPR008889">
    <property type="entry name" value="VQ"/>
</dbReference>
<proteinExistence type="predicted"/>
<feature type="region of interest" description="Disordered" evidence="1">
    <location>
        <begin position="1"/>
        <end position="21"/>
    </location>
</feature>
<organism evidence="3">
    <name type="scientific">Oryza rufipogon</name>
    <name type="common">Brownbeard rice</name>
    <name type="synonym">Asian wild rice</name>
    <dbReference type="NCBI Taxonomy" id="4529"/>
    <lineage>
        <taxon>Eukaryota</taxon>
        <taxon>Viridiplantae</taxon>
        <taxon>Streptophyta</taxon>
        <taxon>Embryophyta</taxon>
        <taxon>Tracheophyta</taxon>
        <taxon>Spermatophyta</taxon>
        <taxon>Magnoliopsida</taxon>
        <taxon>Liliopsida</taxon>
        <taxon>Poales</taxon>
        <taxon>Poaceae</taxon>
        <taxon>BOP clade</taxon>
        <taxon>Oryzoideae</taxon>
        <taxon>Oryzeae</taxon>
        <taxon>Oryzinae</taxon>
        <taxon>Oryza</taxon>
    </lineage>
</organism>
<evidence type="ECO:0000256" key="1">
    <source>
        <dbReference type="SAM" id="MobiDB-lite"/>
    </source>
</evidence>
<dbReference type="PANTHER" id="PTHR34777:SF14">
    <property type="entry name" value="VQ DOMAIN-CONTAINING PROTEIN"/>
    <property type="match status" value="1"/>
</dbReference>
<accession>A0A1V1FNP0</accession>
<gene>
    <name evidence="3" type="primary">OR_BBa0045E22.38</name>
</gene>
<evidence type="ECO:0000259" key="2">
    <source>
        <dbReference type="Pfam" id="PF05678"/>
    </source>
</evidence>
<dbReference type="AlphaFoldDB" id="A0A1V1FNP0"/>